<proteinExistence type="predicted"/>
<evidence type="ECO:0000313" key="1">
    <source>
        <dbReference type="EMBL" id="DAE27024.1"/>
    </source>
</evidence>
<name>A0A8S5R6K6_9VIRU</name>
<sequence length="550" mass="63834">MISGKNTRIINAIQKLNPEYETLNDLFGMARAVYEEDERELPYCLKLTKYVKDMIACLPPSDHLNGLYWNVLLWEAPYLFESFLLYMEKNRPTEEKFYEPRIEPLHQVVEAIQELADDLLDELFINLPPRTGKTQIVKFAYVWWGSRNTELSNLYTAFSDKITKGFYNGCIELINDPTYTYAEIFPGNSIAKLNGDDETIEMNRVKTYPTFTCRSIYGTLNGACDCSGLGIADDLFSGISEAISTDRQSTVWGLYDNNFMKRLKKKSKLINMGTRWALGDVQGRRRRLLEGNPEFAGRRFKVISIPALDENDESNFDYPFDLGYGTADFRMMRASFEENEDLASWFAQCQQEPIERFGALFEPATMRFYNGILPDREPDRIFMAVDEAFGGGDYVSAPVCYEIDGDFYIHDVVFNNGDKYVTRPLIKDMILKHKIQAIQFEETKTTTDYHEWVDTELRKEGYRANITWKAPGSQKSKDRRIYDKAPEIREMYFLEDGIRSKEYQRFMQNIFSFTYEGKNKHDDAPDSMAQLCDMKYGGSYARCEAFARPF</sequence>
<reference evidence="1" key="1">
    <citation type="journal article" date="2021" name="Proc. Natl. Acad. Sci. U.S.A.">
        <title>A Catalog of Tens of Thousands of Viruses from Human Metagenomes Reveals Hidden Associations with Chronic Diseases.</title>
        <authorList>
            <person name="Tisza M.J."/>
            <person name="Buck C.B."/>
        </authorList>
    </citation>
    <scope>NUCLEOTIDE SEQUENCE</scope>
    <source>
        <strain evidence="1">Ctah610</strain>
    </source>
</reference>
<organism evidence="1">
    <name type="scientific">virus sp. ctah610</name>
    <dbReference type="NCBI Taxonomy" id="2826807"/>
    <lineage>
        <taxon>Viruses</taxon>
    </lineage>
</organism>
<accession>A0A8S5R6K6</accession>
<dbReference type="EMBL" id="BK015827">
    <property type="protein sequence ID" value="DAE27024.1"/>
    <property type="molecule type" value="Genomic_DNA"/>
</dbReference>
<protein>
    <submittedName>
        <fullName evidence="1">Terminase</fullName>
    </submittedName>
</protein>